<organism evidence="4">
    <name type="scientific">Schistocephalus solidus</name>
    <name type="common">Tapeworm</name>
    <dbReference type="NCBI Taxonomy" id="70667"/>
    <lineage>
        <taxon>Eukaryota</taxon>
        <taxon>Metazoa</taxon>
        <taxon>Spiralia</taxon>
        <taxon>Lophotrochozoa</taxon>
        <taxon>Platyhelminthes</taxon>
        <taxon>Cestoda</taxon>
        <taxon>Eucestoda</taxon>
        <taxon>Diphyllobothriidea</taxon>
        <taxon>Diphyllobothriidae</taxon>
        <taxon>Schistocephalus</taxon>
    </lineage>
</organism>
<keyword evidence="3" id="KW-1185">Reference proteome</keyword>
<accession>A0A183SUR9</accession>
<dbReference type="EMBL" id="UYSU01034404">
    <property type="protein sequence ID" value="VDL94352.1"/>
    <property type="molecule type" value="Genomic_DNA"/>
</dbReference>
<name>A0A183SUR9_SCHSO</name>
<dbReference type="OrthoDB" id="6280678at2759"/>
<dbReference type="Proteomes" id="UP000275846">
    <property type="component" value="Unassembled WGS sequence"/>
</dbReference>
<evidence type="ECO:0000313" key="3">
    <source>
        <dbReference type="Proteomes" id="UP000275846"/>
    </source>
</evidence>
<reference evidence="4" key="1">
    <citation type="submission" date="2016-06" db="UniProtKB">
        <authorList>
            <consortium name="WormBaseParasite"/>
        </authorList>
    </citation>
    <scope>IDENTIFICATION</scope>
</reference>
<gene>
    <name evidence="2" type="ORF">SSLN_LOCUS7967</name>
</gene>
<protein>
    <submittedName>
        <fullName evidence="4">mTERF domain-containing protein 2</fullName>
    </submittedName>
</protein>
<evidence type="ECO:0000313" key="2">
    <source>
        <dbReference type="EMBL" id="VDL94352.1"/>
    </source>
</evidence>
<evidence type="ECO:0000313" key="4">
    <source>
        <dbReference type="WBParaSite" id="SSLN_0000827101-mRNA-1"/>
    </source>
</evidence>
<proteinExistence type="predicted"/>
<reference evidence="2 3" key="2">
    <citation type="submission" date="2018-11" db="EMBL/GenBank/DDBJ databases">
        <authorList>
            <consortium name="Pathogen Informatics"/>
        </authorList>
    </citation>
    <scope>NUCLEOTIDE SEQUENCE [LARGE SCALE GENOMIC DNA]</scope>
    <source>
        <strain evidence="2 3">NST_G2</strain>
    </source>
</reference>
<feature type="region of interest" description="Disordered" evidence="1">
    <location>
        <begin position="276"/>
        <end position="304"/>
    </location>
</feature>
<sequence>MLRTLTGPPHIAQVLSFARALVRSPMLYRAHCQSFVQKRLLTAEPLSSSILRQESLESLLKRPSRSENLKQLLNLLGEEPVTAVCEDVSVLDLRIVRPLSETVKLSPAAIYNLLELALAPSLQSFYGRSSVTPQTRLDLLSPDFILRSLIHPLSRFGVGDPVRAINRCPALFAAAIMREEGEDSRLDAALKALSMLLSRKDLATLIKKCPAPRDKIVSQLLSCSPARFSNWLQSCGLEEAESTSEPHCVQTCFSADDVKIFETICSNLKSTKSVGMTIRSGDPSDSDVEDTDHEECDGASPGGL</sequence>
<dbReference type="WBParaSite" id="SSLN_0000827101-mRNA-1">
    <property type="protein sequence ID" value="SSLN_0000827101-mRNA-1"/>
    <property type="gene ID" value="SSLN_0000827101"/>
</dbReference>
<evidence type="ECO:0000256" key="1">
    <source>
        <dbReference type="SAM" id="MobiDB-lite"/>
    </source>
</evidence>
<dbReference type="AlphaFoldDB" id="A0A183SUR9"/>
<feature type="compositionally biased region" description="Acidic residues" evidence="1">
    <location>
        <begin position="284"/>
        <end position="297"/>
    </location>
</feature>